<dbReference type="PANTHER" id="PTHR43047">
    <property type="entry name" value="TWO-COMPONENT HISTIDINE PROTEIN KINASE"/>
    <property type="match status" value="1"/>
</dbReference>
<keyword evidence="5" id="KW-0418">Kinase</keyword>
<keyword evidence="12" id="KW-1185">Reference proteome</keyword>
<dbReference type="Proteomes" id="UP000825935">
    <property type="component" value="Chromosome 24"/>
</dbReference>
<feature type="domain" description="Response regulatory" evidence="10">
    <location>
        <begin position="627"/>
        <end position="742"/>
    </location>
</feature>
<dbReference type="SUPFAM" id="SSF55874">
    <property type="entry name" value="ATPase domain of HSP90 chaperone/DNA topoisomerase II/histidine kinase"/>
    <property type="match status" value="1"/>
</dbReference>
<dbReference type="SUPFAM" id="SSF47384">
    <property type="entry name" value="Homodimeric domain of signal transducing histidine kinase"/>
    <property type="match status" value="1"/>
</dbReference>
<keyword evidence="3 6" id="KW-0597">Phosphoprotein</keyword>
<dbReference type="Gene3D" id="1.10.287.130">
    <property type="match status" value="1"/>
</dbReference>
<feature type="compositionally biased region" description="Polar residues" evidence="7">
    <location>
        <begin position="586"/>
        <end position="606"/>
    </location>
</feature>
<dbReference type="InterPro" id="IPR005467">
    <property type="entry name" value="His_kinase_dom"/>
</dbReference>
<dbReference type="InterPro" id="IPR004358">
    <property type="entry name" value="Sig_transdc_His_kin-like_C"/>
</dbReference>
<keyword evidence="8" id="KW-1133">Transmembrane helix</keyword>
<dbReference type="Gene3D" id="3.30.565.10">
    <property type="entry name" value="Histidine kinase-like ATPase, C-terminal domain"/>
    <property type="match status" value="1"/>
</dbReference>
<evidence type="ECO:0000256" key="5">
    <source>
        <dbReference type="ARBA" id="ARBA00022777"/>
    </source>
</evidence>
<dbReference type="OrthoDB" id="21225at2759"/>
<dbReference type="Pfam" id="PF02518">
    <property type="entry name" value="HATPase_c"/>
    <property type="match status" value="1"/>
</dbReference>
<evidence type="ECO:0000313" key="11">
    <source>
        <dbReference type="EMBL" id="KAH7299701.1"/>
    </source>
</evidence>
<keyword evidence="8" id="KW-0472">Membrane</keyword>
<organism evidence="11 12">
    <name type="scientific">Ceratopteris richardii</name>
    <name type="common">Triangle waterfern</name>
    <dbReference type="NCBI Taxonomy" id="49495"/>
    <lineage>
        <taxon>Eukaryota</taxon>
        <taxon>Viridiplantae</taxon>
        <taxon>Streptophyta</taxon>
        <taxon>Embryophyta</taxon>
        <taxon>Tracheophyta</taxon>
        <taxon>Polypodiopsida</taxon>
        <taxon>Polypodiidae</taxon>
        <taxon>Polypodiales</taxon>
        <taxon>Pteridineae</taxon>
        <taxon>Pteridaceae</taxon>
        <taxon>Parkerioideae</taxon>
        <taxon>Ceratopteris</taxon>
    </lineage>
</organism>
<evidence type="ECO:0000256" key="4">
    <source>
        <dbReference type="ARBA" id="ARBA00022679"/>
    </source>
</evidence>
<dbReference type="InterPro" id="IPR003661">
    <property type="entry name" value="HisK_dim/P_dom"/>
</dbReference>
<comment type="catalytic activity">
    <reaction evidence="1">
        <text>ATP + protein L-histidine = ADP + protein N-phospho-L-histidine.</text>
        <dbReference type="EC" id="2.7.13.3"/>
    </reaction>
</comment>
<keyword evidence="4" id="KW-0808">Transferase</keyword>
<dbReference type="PANTHER" id="PTHR43047:SF69">
    <property type="entry name" value="HISTIDINE KINASE CONTAINING CHEY-HOMOLOGOUS RECEIVER DOMAIN-RELATED"/>
    <property type="match status" value="1"/>
</dbReference>
<reference evidence="11" key="1">
    <citation type="submission" date="2021-08" db="EMBL/GenBank/DDBJ databases">
        <title>WGS assembly of Ceratopteris richardii.</title>
        <authorList>
            <person name="Marchant D.B."/>
            <person name="Chen G."/>
            <person name="Jenkins J."/>
            <person name="Shu S."/>
            <person name="Leebens-Mack J."/>
            <person name="Grimwood J."/>
            <person name="Schmutz J."/>
            <person name="Soltis P."/>
            <person name="Soltis D."/>
            <person name="Chen Z.-H."/>
        </authorList>
    </citation>
    <scope>NUCLEOTIDE SEQUENCE</scope>
    <source>
        <strain evidence="11">Whitten #5841</strain>
        <tissue evidence="11">Leaf</tissue>
    </source>
</reference>
<dbReference type="Gene3D" id="3.40.50.2300">
    <property type="match status" value="1"/>
</dbReference>
<evidence type="ECO:0000259" key="10">
    <source>
        <dbReference type="PROSITE" id="PS50110"/>
    </source>
</evidence>
<comment type="caution">
    <text evidence="11">The sequence shown here is derived from an EMBL/GenBank/DDBJ whole genome shotgun (WGS) entry which is preliminary data.</text>
</comment>
<dbReference type="PROSITE" id="PS50109">
    <property type="entry name" value="HIS_KIN"/>
    <property type="match status" value="1"/>
</dbReference>
<dbReference type="CDD" id="cd00082">
    <property type="entry name" value="HisKA"/>
    <property type="match status" value="1"/>
</dbReference>
<evidence type="ECO:0000256" key="3">
    <source>
        <dbReference type="ARBA" id="ARBA00022553"/>
    </source>
</evidence>
<dbReference type="PRINTS" id="PR00344">
    <property type="entry name" value="BCTRLSENSOR"/>
</dbReference>
<evidence type="ECO:0000256" key="7">
    <source>
        <dbReference type="SAM" id="MobiDB-lite"/>
    </source>
</evidence>
<dbReference type="AlphaFoldDB" id="A0A8T2RUW5"/>
<evidence type="ECO:0000313" key="12">
    <source>
        <dbReference type="Proteomes" id="UP000825935"/>
    </source>
</evidence>
<evidence type="ECO:0000259" key="9">
    <source>
        <dbReference type="PROSITE" id="PS50109"/>
    </source>
</evidence>
<dbReference type="InterPro" id="IPR011006">
    <property type="entry name" value="CheY-like_superfamily"/>
</dbReference>
<feature type="transmembrane region" description="Helical" evidence="8">
    <location>
        <begin position="120"/>
        <end position="140"/>
    </location>
</feature>
<dbReference type="EMBL" id="CM035429">
    <property type="protein sequence ID" value="KAH7299701.1"/>
    <property type="molecule type" value="Genomic_DNA"/>
</dbReference>
<dbReference type="GO" id="GO:0000155">
    <property type="term" value="F:phosphorelay sensor kinase activity"/>
    <property type="evidence" value="ECO:0007669"/>
    <property type="project" value="InterPro"/>
</dbReference>
<protein>
    <recommendedName>
        <fullName evidence="2">histidine kinase</fullName>
        <ecNumber evidence="2">2.7.13.3</ecNumber>
    </recommendedName>
</protein>
<dbReference type="InterPro" id="IPR036890">
    <property type="entry name" value="HATPase_C_sf"/>
</dbReference>
<dbReference type="EC" id="2.7.13.3" evidence="2"/>
<dbReference type="SUPFAM" id="SSF52172">
    <property type="entry name" value="CheY-like"/>
    <property type="match status" value="1"/>
</dbReference>
<feature type="modified residue" description="4-aspartylphosphate" evidence="6">
    <location>
        <position position="677"/>
    </location>
</feature>
<gene>
    <name evidence="11" type="ORF">KP509_24G025100</name>
</gene>
<feature type="transmembrane region" description="Helical" evidence="8">
    <location>
        <begin position="160"/>
        <end position="185"/>
    </location>
</feature>
<evidence type="ECO:0000256" key="6">
    <source>
        <dbReference type="PROSITE-ProRule" id="PRU00169"/>
    </source>
</evidence>
<dbReference type="SMART" id="SM00448">
    <property type="entry name" value="REC"/>
    <property type="match status" value="1"/>
</dbReference>
<dbReference type="GO" id="GO:0009927">
    <property type="term" value="F:histidine phosphotransfer kinase activity"/>
    <property type="evidence" value="ECO:0007669"/>
    <property type="project" value="TreeGrafter"/>
</dbReference>
<feature type="domain" description="Histidine kinase" evidence="9">
    <location>
        <begin position="226"/>
        <end position="556"/>
    </location>
</feature>
<evidence type="ECO:0000256" key="1">
    <source>
        <dbReference type="ARBA" id="ARBA00000085"/>
    </source>
</evidence>
<sequence>MDSSPLYAPEDPILRARDVPTKQSKCDVVAASKMLGKKIFCSIPEGHTVTEQQRNLPADEGSADQAYKEAAPGKRYLKPSFRSRLYLDAPLAFVPNESLLDEGFLLATQRQLRASIIKQGLTAAVSTFLTVAFCVIAVVTHLPRPISNDFEGAPCRHLEYYWAMTLNGLSAAFLCLLSLTCFVGFMPKRDCDCGRHNELQKISCRIHEAEERARHVVTAKQQFLTYVFHNIRIPFNAIVLGLGYLRSKEHRVPAEADIIENANLIQMMVDCAETMTNILDDVTDMGNWEDGVMQLRTEEFDLFGVLKFILWGLKDLLYEKHINFTIKMDSTTKGVLKSDHVLGDKHRVLQTLGSFFLQSSSFLSDVFLYESRFVCQNHNFTLRFFKAPSVSIYFAGNFLSNAVKLSPEEGKLELTIKCEEVYKNGEYYNYSSKANPGNAQSEQAEEILPRLRMEGLNRQGSRSSKSYQGSSCDASPSFAKVYIAVNDIDNGITSQDLEKLFEPYAFISSEWEDVAGGSDLGLNTAKQFVEHSGGCIGVKSKEGEGREFYLCLPFPLKSTIHAVEFKDDWLDSFMAKDVQTKDPPISGQQEKLGTESGTSCNSTPTDKSCRKARSTSDLVPADKQCRKILLVEDTKVNRVILRKVLQTLNLRCEEAENGQVAVNLIKEGRMYDLILMDKEMPVMDGHEATRQIRLLGVLTPIVALTGNALKSDKKLFLEAGVNDFHTKPLTREKLMQVLARFEVYVPDR</sequence>
<dbReference type="OMA" id="ACIDETF"/>
<dbReference type="InterPro" id="IPR001789">
    <property type="entry name" value="Sig_transdc_resp-reg_receiver"/>
</dbReference>
<proteinExistence type="predicted"/>
<evidence type="ECO:0000256" key="2">
    <source>
        <dbReference type="ARBA" id="ARBA00012438"/>
    </source>
</evidence>
<dbReference type="GO" id="GO:0005886">
    <property type="term" value="C:plasma membrane"/>
    <property type="evidence" value="ECO:0007669"/>
    <property type="project" value="TreeGrafter"/>
</dbReference>
<dbReference type="PROSITE" id="PS50110">
    <property type="entry name" value="RESPONSE_REGULATORY"/>
    <property type="match status" value="1"/>
</dbReference>
<dbReference type="Pfam" id="PF00072">
    <property type="entry name" value="Response_reg"/>
    <property type="match status" value="1"/>
</dbReference>
<accession>A0A8T2RUW5</accession>
<dbReference type="InterPro" id="IPR003594">
    <property type="entry name" value="HATPase_dom"/>
</dbReference>
<feature type="region of interest" description="Disordered" evidence="7">
    <location>
        <begin position="580"/>
        <end position="611"/>
    </location>
</feature>
<keyword evidence="8" id="KW-0812">Transmembrane</keyword>
<evidence type="ECO:0000256" key="8">
    <source>
        <dbReference type="SAM" id="Phobius"/>
    </source>
</evidence>
<name>A0A8T2RUW5_CERRI</name>
<dbReference type="CDD" id="cd17546">
    <property type="entry name" value="REC_hyHK_CKI1_RcsC-like"/>
    <property type="match status" value="1"/>
</dbReference>
<dbReference type="InterPro" id="IPR036097">
    <property type="entry name" value="HisK_dim/P_sf"/>
</dbReference>